<keyword evidence="3" id="KW-0813">Transport</keyword>
<dbReference type="InterPro" id="IPR050388">
    <property type="entry name" value="ABC_Ni/Peptide_Import"/>
</dbReference>
<dbReference type="Gene3D" id="3.40.50.300">
    <property type="entry name" value="P-loop containing nucleotide triphosphate hydrolases"/>
    <property type="match status" value="2"/>
</dbReference>
<dbReference type="SUPFAM" id="SSF52540">
    <property type="entry name" value="P-loop containing nucleoside triphosphate hydrolases"/>
    <property type="match status" value="2"/>
</dbReference>
<feature type="domain" description="ABC transporter" evidence="8">
    <location>
        <begin position="251"/>
        <end position="462"/>
    </location>
</feature>
<dbReference type="PROSITE" id="PS00211">
    <property type="entry name" value="ABC_TRANSPORTER_1"/>
    <property type="match status" value="1"/>
</dbReference>
<comment type="subcellular location">
    <subcellularLocation>
        <location evidence="1">Cell inner membrane</location>
        <topology evidence="1">Peripheral membrane protein</topology>
    </subcellularLocation>
</comment>
<reference evidence="9 10" key="1">
    <citation type="submission" date="2015-01" db="EMBL/GenBank/DDBJ databases">
        <title>Vibrio sp. C5 JCM 19232 whole genome shotgun sequence.</title>
        <authorList>
            <person name="Sawabe T."/>
            <person name="Meirelles P."/>
            <person name="Feng G."/>
            <person name="Sayaka M."/>
            <person name="Hattori M."/>
            <person name="Ohkuma M."/>
        </authorList>
    </citation>
    <scope>NUCLEOTIDE SEQUENCE [LARGE SCALE GENOMIC DNA]</scope>
    <source>
        <strain evidence="9 10">JCM19232</strain>
    </source>
</reference>
<evidence type="ECO:0000313" key="9">
    <source>
        <dbReference type="EMBL" id="GAM60320.1"/>
    </source>
</evidence>
<keyword evidence="5" id="KW-0547">Nucleotide-binding</keyword>
<dbReference type="PANTHER" id="PTHR43297">
    <property type="entry name" value="OLIGOPEPTIDE TRANSPORT ATP-BINDING PROTEIN APPD"/>
    <property type="match status" value="1"/>
</dbReference>
<evidence type="ECO:0000313" key="10">
    <source>
        <dbReference type="Proteomes" id="UP000031670"/>
    </source>
</evidence>
<keyword evidence="6" id="KW-0067">ATP-binding</keyword>
<comment type="similarity">
    <text evidence="2">Belongs to the ABC transporter superfamily.</text>
</comment>
<sequence>MVRAGSIVEELSLELEWGVPITILGETGSGKSLLAQAIMGALPKGLSTQGEISIFGKVLTTRSEVEALWGRELAMLPQEPWLSLDPIMPSKKQVSLVKRLVGLFEKPKSDSIAQDSLKSFGLEGSEQKVPSQLSGGMAQRLAYLCATAAGGKVLIADEPTKGLDSSRKHQLIRLLQEHSCTGALLTITHDVEVAKALGGQVLVMKKGQILERGDCESVLRAPRSDYAKALISASHLEYQHEETSVNAQPLLELNKIEKSRGGATLFSGLDLKLNQGQVLGIVGDSGAGKSTLADILLGLVKADKGSITHHQDLIQPAMLKLYQDPPASFCRSITLSQNLADLCKLHNLDDTSIPQLMIDLGLSSELLERKPDAISGGELQRFAILRVLLMKPKVLVADEPTSRLDPVVANATMKLLLEQTARIGCSLVLISHDLKLVEQVSHKVVKISDFSPSGLAPRSVPLPVV</sequence>
<dbReference type="InterPro" id="IPR003439">
    <property type="entry name" value="ABC_transporter-like_ATP-bd"/>
</dbReference>
<evidence type="ECO:0000256" key="5">
    <source>
        <dbReference type="ARBA" id="ARBA00022741"/>
    </source>
</evidence>
<feature type="domain" description="ABC transporter" evidence="8">
    <location>
        <begin position="2"/>
        <end position="231"/>
    </location>
</feature>
<keyword evidence="7" id="KW-0472">Membrane</keyword>
<dbReference type="AlphaFoldDB" id="A0A0B8P0K3"/>
<evidence type="ECO:0000256" key="3">
    <source>
        <dbReference type="ARBA" id="ARBA00022448"/>
    </source>
</evidence>
<dbReference type="GO" id="GO:0005886">
    <property type="term" value="C:plasma membrane"/>
    <property type="evidence" value="ECO:0007669"/>
    <property type="project" value="UniProtKB-SubCell"/>
</dbReference>
<evidence type="ECO:0000259" key="8">
    <source>
        <dbReference type="PROSITE" id="PS50893"/>
    </source>
</evidence>
<dbReference type="SMART" id="SM00382">
    <property type="entry name" value="AAA"/>
    <property type="match status" value="2"/>
</dbReference>
<evidence type="ECO:0000256" key="4">
    <source>
        <dbReference type="ARBA" id="ARBA00022475"/>
    </source>
</evidence>
<reference evidence="9 10" key="2">
    <citation type="submission" date="2015-01" db="EMBL/GenBank/DDBJ databases">
        <authorList>
            <consortium name="NBRP consortium"/>
            <person name="Sawabe T."/>
            <person name="Meirelles P."/>
            <person name="Feng G."/>
            <person name="Sayaka M."/>
            <person name="Hattori M."/>
            <person name="Ohkuma M."/>
        </authorList>
    </citation>
    <scope>NUCLEOTIDE SEQUENCE [LARGE SCALE GENOMIC DNA]</scope>
    <source>
        <strain evidence="9 10">JCM19232</strain>
    </source>
</reference>
<dbReference type="InterPro" id="IPR027417">
    <property type="entry name" value="P-loop_NTPase"/>
</dbReference>
<dbReference type="InterPro" id="IPR003593">
    <property type="entry name" value="AAA+_ATPase"/>
</dbReference>
<dbReference type="PANTHER" id="PTHR43297:SF7">
    <property type="entry name" value="D,D-DIPEPTIDE TRANSPORT ATP-BINDING PROTEIN DDPD-RELATED"/>
    <property type="match status" value="1"/>
</dbReference>
<dbReference type="GO" id="GO:0016887">
    <property type="term" value="F:ATP hydrolysis activity"/>
    <property type="evidence" value="ECO:0007669"/>
    <property type="project" value="InterPro"/>
</dbReference>
<evidence type="ECO:0000256" key="6">
    <source>
        <dbReference type="ARBA" id="ARBA00022840"/>
    </source>
</evidence>
<evidence type="ECO:0000256" key="2">
    <source>
        <dbReference type="ARBA" id="ARBA00005417"/>
    </source>
</evidence>
<keyword evidence="4" id="KW-1003">Cell membrane</keyword>
<organism evidence="9 10">
    <name type="scientific">Vibrio ishigakensis</name>
    <dbReference type="NCBI Taxonomy" id="1481914"/>
    <lineage>
        <taxon>Bacteria</taxon>
        <taxon>Pseudomonadati</taxon>
        <taxon>Pseudomonadota</taxon>
        <taxon>Gammaproteobacteria</taxon>
        <taxon>Vibrionales</taxon>
        <taxon>Vibrionaceae</taxon>
        <taxon>Vibrio</taxon>
    </lineage>
</organism>
<dbReference type="InterPro" id="IPR017871">
    <property type="entry name" value="ABC_transporter-like_CS"/>
</dbReference>
<gene>
    <name evidence="9" type="ORF">JCM19232_653</name>
</gene>
<protein>
    <submittedName>
        <fullName evidence="9">ABC transporter</fullName>
    </submittedName>
</protein>
<dbReference type="EMBL" id="BBSA01000001">
    <property type="protein sequence ID" value="GAM60320.1"/>
    <property type="molecule type" value="Genomic_DNA"/>
</dbReference>
<evidence type="ECO:0000256" key="7">
    <source>
        <dbReference type="ARBA" id="ARBA00023136"/>
    </source>
</evidence>
<proteinExistence type="inferred from homology"/>
<dbReference type="GO" id="GO:0005524">
    <property type="term" value="F:ATP binding"/>
    <property type="evidence" value="ECO:0007669"/>
    <property type="project" value="UniProtKB-KW"/>
</dbReference>
<accession>A0A0B8P0K3</accession>
<evidence type="ECO:0000256" key="1">
    <source>
        <dbReference type="ARBA" id="ARBA00004417"/>
    </source>
</evidence>
<comment type="caution">
    <text evidence="9">The sequence shown here is derived from an EMBL/GenBank/DDBJ whole genome shotgun (WGS) entry which is preliminary data.</text>
</comment>
<dbReference type="PROSITE" id="PS50893">
    <property type="entry name" value="ABC_TRANSPORTER_2"/>
    <property type="match status" value="2"/>
</dbReference>
<name>A0A0B8P0K3_9VIBR</name>
<dbReference type="Pfam" id="PF00005">
    <property type="entry name" value="ABC_tran"/>
    <property type="match status" value="2"/>
</dbReference>
<dbReference type="Proteomes" id="UP000031670">
    <property type="component" value="Unassembled WGS sequence"/>
</dbReference>